<dbReference type="OrthoDB" id="3629730at2"/>
<organism evidence="2 3">
    <name type="scientific">Amycolatopsis sacchari</name>
    <dbReference type="NCBI Taxonomy" id="115433"/>
    <lineage>
        <taxon>Bacteria</taxon>
        <taxon>Bacillati</taxon>
        <taxon>Actinomycetota</taxon>
        <taxon>Actinomycetes</taxon>
        <taxon>Pseudonocardiales</taxon>
        <taxon>Pseudonocardiaceae</taxon>
        <taxon>Amycolatopsis</taxon>
    </lineage>
</organism>
<evidence type="ECO:0000313" key="3">
    <source>
        <dbReference type="Proteomes" id="UP000199025"/>
    </source>
</evidence>
<dbReference type="AlphaFoldDB" id="A0A1I3VAI6"/>
<name>A0A1I3VAI6_9PSEU</name>
<accession>A0A1I3VAI6</accession>
<dbReference type="RefSeq" id="WP_091509252.1">
    <property type="nucleotide sequence ID" value="NZ_FORP01000010.1"/>
</dbReference>
<keyword evidence="1" id="KW-0472">Membrane</keyword>
<dbReference type="Proteomes" id="UP000199025">
    <property type="component" value="Unassembled WGS sequence"/>
</dbReference>
<dbReference type="EMBL" id="FORP01000010">
    <property type="protein sequence ID" value="SFJ91151.1"/>
    <property type="molecule type" value="Genomic_DNA"/>
</dbReference>
<sequence length="84" mass="9369">MSAFEVLQRFGTTALLKFAAAVVVFLLLHLLRIPLVVLARVLEVSMRRLDGYATKQASKPPTGPINQFFRPTNAFREESSNVHA</sequence>
<reference evidence="2 3" key="1">
    <citation type="submission" date="2016-10" db="EMBL/GenBank/DDBJ databases">
        <authorList>
            <person name="de Groot N.N."/>
        </authorList>
    </citation>
    <scope>NUCLEOTIDE SEQUENCE [LARGE SCALE GENOMIC DNA]</scope>
    <source>
        <strain evidence="2 3">DSM 44468</strain>
    </source>
</reference>
<keyword evidence="3" id="KW-1185">Reference proteome</keyword>
<evidence type="ECO:0000313" key="2">
    <source>
        <dbReference type="EMBL" id="SFJ91151.1"/>
    </source>
</evidence>
<dbReference type="STRING" id="115433.SAMN05421835_110176"/>
<evidence type="ECO:0000256" key="1">
    <source>
        <dbReference type="SAM" id="Phobius"/>
    </source>
</evidence>
<gene>
    <name evidence="2" type="ORF">SAMN05421835_110176</name>
</gene>
<protein>
    <submittedName>
        <fullName evidence="2">Uncharacterized protein</fullName>
    </submittedName>
</protein>
<proteinExistence type="predicted"/>
<keyword evidence="1" id="KW-1133">Transmembrane helix</keyword>
<keyword evidence="1" id="KW-0812">Transmembrane</keyword>
<feature type="transmembrane region" description="Helical" evidence="1">
    <location>
        <begin position="15"/>
        <end position="39"/>
    </location>
</feature>